<proteinExistence type="predicted"/>
<accession>A0A8S8ZQC2</accession>
<feature type="compositionally biased region" description="Basic and acidic residues" evidence="1">
    <location>
        <begin position="153"/>
        <end position="188"/>
    </location>
</feature>
<feature type="compositionally biased region" description="Polar residues" evidence="1">
    <location>
        <begin position="373"/>
        <end position="383"/>
    </location>
</feature>
<dbReference type="Proteomes" id="UP000433876">
    <property type="component" value="Unassembled WGS sequence"/>
</dbReference>
<gene>
    <name evidence="2" type="ORF">SMACR_04000</name>
</gene>
<dbReference type="AlphaFoldDB" id="A0A8S8ZQC2"/>
<organism evidence="2 3">
    <name type="scientific">Sordaria macrospora</name>
    <dbReference type="NCBI Taxonomy" id="5147"/>
    <lineage>
        <taxon>Eukaryota</taxon>
        <taxon>Fungi</taxon>
        <taxon>Dikarya</taxon>
        <taxon>Ascomycota</taxon>
        <taxon>Pezizomycotina</taxon>
        <taxon>Sordariomycetes</taxon>
        <taxon>Sordariomycetidae</taxon>
        <taxon>Sordariales</taxon>
        <taxon>Sordariaceae</taxon>
        <taxon>Sordaria</taxon>
    </lineage>
</organism>
<feature type="compositionally biased region" description="Acidic residues" evidence="1">
    <location>
        <begin position="439"/>
        <end position="468"/>
    </location>
</feature>
<feature type="region of interest" description="Disordered" evidence="1">
    <location>
        <begin position="60"/>
        <end position="188"/>
    </location>
</feature>
<feature type="region of interest" description="Disordered" evidence="1">
    <location>
        <begin position="529"/>
        <end position="555"/>
    </location>
</feature>
<reference evidence="2 3" key="1">
    <citation type="submission" date="2017-07" db="EMBL/GenBank/DDBJ databases">
        <title>Genome sequence of the Sordaria macrospora wild type strain R19027.</title>
        <authorList>
            <person name="Nowrousian M."/>
            <person name="Teichert I."/>
            <person name="Kueck U."/>
        </authorList>
    </citation>
    <scope>NUCLEOTIDE SEQUENCE [LARGE SCALE GENOMIC DNA]</scope>
    <source>
        <strain evidence="2 3">R19027</strain>
        <tissue evidence="2">Mycelium</tissue>
    </source>
</reference>
<feature type="compositionally biased region" description="Polar residues" evidence="1">
    <location>
        <begin position="219"/>
        <end position="228"/>
    </location>
</feature>
<evidence type="ECO:0000256" key="1">
    <source>
        <dbReference type="SAM" id="MobiDB-lite"/>
    </source>
</evidence>
<evidence type="ECO:0000313" key="3">
    <source>
        <dbReference type="Proteomes" id="UP000433876"/>
    </source>
</evidence>
<feature type="region of interest" description="Disordered" evidence="1">
    <location>
        <begin position="347"/>
        <end position="486"/>
    </location>
</feature>
<dbReference type="VEuPathDB" id="FungiDB:SMAC_04000"/>
<feature type="region of interest" description="Disordered" evidence="1">
    <location>
        <begin position="208"/>
        <end position="228"/>
    </location>
</feature>
<dbReference type="EMBL" id="NMPR01000081">
    <property type="protein sequence ID" value="KAA8631270.1"/>
    <property type="molecule type" value="Genomic_DNA"/>
</dbReference>
<sequence length="555" mass="63549">MSTTRALKGAFNGRLSLWGRPSPHIAFRPHLSSHQPLSCPRFYSDEQSREWNSLQDFFNDQIRKPSSPANGKPSKQAKEGKPKAQVKRNRPKQTKEARSTKSTDLADEEDEFSRTFSQNQPKAEKPKAQGNRDLSKHLDDGEGDEFSRILSPRQEKPEQEEKPKKPWLKEREEKIARSKAVGKREVRRERKTARYIVLLERETRMRHAAGRPDIASATDPENSELTPRTAQEAIARWQAMKEKDAQLGQMKDSRAVRALKRTARREAKEARIYMASQAAEKAWEHEFEQIEHEKKQEIEQIEKEKKQDIIDRQKPREGKAKERFERIKAEKAALREAKMKLLRAQHVSFNNTTKISQSPLDSVSEPVAEEVSFTPQQQKSAASRNAKAVINEGQTDVSEHVFPTRGKLGGTSSAQPKSSTALPKVPAQAQRTAVQTPEDIQEDASPEETAENPEEDEWEEDEDGDDADWDKGGGKKVKPNKLERRRLKLLTRFKEKLQRKAGIPVGDTKPHPEIDAQCAAWLHDRMEAERVREKRKKARKVKRPSYASKKKGRNN</sequence>
<feature type="compositionally biased region" description="Polar residues" evidence="1">
    <location>
        <begin position="410"/>
        <end position="421"/>
    </location>
</feature>
<feature type="compositionally biased region" description="Basic residues" evidence="1">
    <location>
        <begin position="533"/>
        <end position="555"/>
    </location>
</feature>
<feature type="region of interest" description="Disordered" evidence="1">
    <location>
        <begin position="495"/>
        <end position="514"/>
    </location>
</feature>
<protein>
    <submittedName>
        <fullName evidence="2">Uncharacterized protein</fullName>
    </submittedName>
</protein>
<feature type="compositionally biased region" description="Basic residues" evidence="1">
    <location>
        <begin position="474"/>
        <end position="486"/>
    </location>
</feature>
<feature type="compositionally biased region" description="Polar residues" evidence="1">
    <location>
        <begin position="347"/>
        <end position="361"/>
    </location>
</feature>
<evidence type="ECO:0000313" key="2">
    <source>
        <dbReference type="EMBL" id="KAA8631270.1"/>
    </source>
</evidence>
<comment type="caution">
    <text evidence="2">The sequence shown here is derived from an EMBL/GenBank/DDBJ whole genome shotgun (WGS) entry which is preliminary data.</text>
</comment>
<feature type="region of interest" description="Disordered" evidence="1">
    <location>
        <begin position="302"/>
        <end position="323"/>
    </location>
</feature>
<name>A0A8S8ZQC2_SORMA</name>
<dbReference type="OMA" id="KPKKPWL"/>